<evidence type="ECO:0000313" key="3">
    <source>
        <dbReference type="EMBL" id="OJG92590.1"/>
    </source>
</evidence>
<dbReference type="Proteomes" id="UP000065511">
    <property type="component" value="Chromosome"/>
</dbReference>
<evidence type="ECO:0000256" key="1">
    <source>
        <dbReference type="SAM" id="Phobius"/>
    </source>
</evidence>
<evidence type="ECO:0000313" key="2">
    <source>
        <dbReference type="EMBL" id="ALS01193.1"/>
    </source>
</evidence>
<dbReference type="OrthoDB" id="2187368at2"/>
<keyword evidence="1" id="KW-0812">Transmembrane</keyword>
<keyword evidence="4" id="KW-1185">Reference proteome</keyword>
<accession>A0A0S3KAV0</accession>
<dbReference type="EMBL" id="JXLC01000005">
    <property type="protein sequence ID" value="OJG92590.1"/>
    <property type="molecule type" value="Genomic_DNA"/>
</dbReference>
<dbReference type="EMBL" id="CP013614">
    <property type="protein sequence ID" value="ALS01193.1"/>
    <property type="molecule type" value="Genomic_DNA"/>
</dbReference>
<keyword evidence="1" id="KW-0472">Membrane</keyword>
<evidence type="ECO:0000313" key="4">
    <source>
        <dbReference type="Proteomes" id="UP000065511"/>
    </source>
</evidence>
<proteinExistence type="predicted"/>
<protein>
    <submittedName>
        <fullName evidence="3">Uncharacterized protein</fullName>
    </submittedName>
</protein>
<name>A0A0S3KAV0_9ENTE</name>
<organism evidence="3 5">
    <name type="scientific">Enterococcus silesiacus</name>
    <dbReference type="NCBI Taxonomy" id="332949"/>
    <lineage>
        <taxon>Bacteria</taxon>
        <taxon>Bacillati</taxon>
        <taxon>Bacillota</taxon>
        <taxon>Bacilli</taxon>
        <taxon>Lactobacillales</taxon>
        <taxon>Enterococcaceae</taxon>
        <taxon>Enterococcus</taxon>
    </lineage>
</organism>
<dbReference type="AlphaFoldDB" id="A0A0S3KAV0"/>
<dbReference type="RefSeq" id="WP_071876973.1">
    <property type="nucleotide sequence ID" value="NZ_JXLC01000005.1"/>
</dbReference>
<gene>
    <name evidence="2" type="ORF">ATZ33_07360</name>
    <name evidence="3" type="ORF">RV15_GL003015</name>
</gene>
<dbReference type="Proteomes" id="UP000183039">
    <property type="component" value="Unassembled WGS sequence"/>
</dbReference>
<dbReference type="KEGG" id="ess:ATZ33_07360"/>
<evidence type="ECO:0000313" key="5">
    <source>
        <dbReference type="Proteomes" id="UP000183039"/>
    </source>
</evidence>
<sequence>MKQRITGALMATGLYLLIANAGNFFFGVNRRFDWTTTLWEAAFFFLFIFLLLGYRNNHKK</sequence>
<keyword evidence="1" id="KW-1133">Transmembrane helix</keyword>
<reference evidence="3 5" key="1">
    <citation type="submission" date="2014-12" db="EMBL/GenBank/DDBJ databases">
        <title>Draft genome sequences of 29 type strains of Enterococci.</title>
        <authorList>
            <person name="Zhong Z."/>
            <person name="Sun Z."/>
            <person name="Liu W."/>
            <person name="Zhang W."/>
            <person name="Zhang H."/>
        </authorList>
    </citation>
    <scope>NUCLEOTIDE SEQUENCE [LARGE SCALE GENOMIC DNA]</scope>
    <source>
        <strain evidence="3 5">DSM 22801</strain>
    </source>
</reference>
<feature type="transmembrane region" description="Helical" evidence="1">
    <location>
        <begin position="37"/>
        <end position="54"/>
    </location>
</feature>
<reference evidence="2 4" key="2">
    <citation type="submission" date="2015-12" db="EMBL/GenBank/DDBJ databases">
        <authorList>
            <person name="Lauer A."/>
            <person name="Humrighouse B."/>
            <person name="Loparev V."/>
            <person name="Shewmaker P.L."/>
            <person name="Whitney A.M."/>
            <person name="McLaughlin R.W."/>
        </authorList>
    </citation>
    <scope>NUCLEOTIDE SEQUENCE [LARGE SCALE GENOMIC DNA]</scope>
    <source>
        <strain evidence="2 4">LMG 23085</strain>
    </source>
</reference>